<evidence type="ECO:0000313" key="3">
    <source>
        <dbReference type="EMBL" id="KAJ4826453.1"/>
    </source>
</evidence>
<evidence type="ECO:0000259" key="2">
    <source>
        <dbReference type="PROSITE" id="PS50046"/>
    </source>
</evidence>
<dbReference type="GO" id="GO:0006355">
    <property type="term" value="P:regulation of DNA-templated transcription"/>
    <property type="evidence" value="ECO:0007669"/>
    <property type="project" value="InterPro"/>
</dbReference>
<dbReference type="OrthoDB" id="1924328at2759"/>
<gene>
    <name evidence="3" type="ORF">Tsubulata_023862</name>
</gene>
<dbReference type="PROSITE" id="PS50046">
    <property type="entry name" value="PHYTOCHROME_2"/>
    <property type="match status" value="1"/>
</dbReference>
<name>A0A9Q0J2Y4_9ROSI</name>
<keyword evidence="4" id="KW-1185">Reference proteome</keyword>
<evidence type="ECO:0000256" key="1">
    <source>
        <dbReference type="ARBA" id="ARBA00008235"/>
    </source>
</evidence>
<reference evidence="3" key="1">
    <citation type="submission" date="2022-02" db="EMBL/GenBank/DDBJ databases">
        <authorList>
            <person name="Henning P.M."/>
            <person name="McCubbin A.G."/>
            <person name="Shore J.S."/>
        </authorList>
    </citation>
    <scope>NUCLEOTIDE SEQUENCE</scope>
    <source>
        <strain evidence="3">F60SS</strain>
        <tissue evidence="3">Leaves</tissue>
    </source>
</reference>
<dbReference type="InterPro" id="IPR029016">
    <property type="entry name" value="GAF-like_dom_sf"/>
</dbReference>
<comment type="caution">
    <text evidence="3">The sequence shown here is derived from an EMBL/GenBank/DDBJ whole genome shotgun (WGS) entry which is preliminary data.</text>
</comment>
<dbReference type="Pfam" id="PF00989">
    <property type="entry name" value="PAS"/>
    <property type="match status" value="1"/>
</dbReference>
<protein>
    <recommendedName>
        <fullName evidence="2">Phytochrome chromophore attachment site domain-containing protein</fullName>
    </recommendedName>
</protein>
<dbReference type="Gene3D" id="3.30.450.40">
    <property type="match status" value="1"/>
</dbReference>
<reference evidence="3" key="2">
    <citation type="journal article" date="2023" name="Plants (Basel)">
        <title>Annotation of the Turnera subulata (Passifloraceae) Draft Genome Reveals the S-Locus Evolved after the Divergence of Turneroideae from Passifloroideae in a Stepwise Manner.</title>
        <authorList>
            <person name="Henning P.M."/>
            <person name="Roalson E.H."/>
            <person name="Mir W."/>
            <person name="McCubbin A.G."/>
            <person name="Shore J.S."/>
        </authorList>
    </citation>
    <scope>NUCLEOTIDE SEQUENCE</scope>
    <source>
        <strain evidence="3">F60SS</strain>
    </source>
</reference>
<dbReference type="InterPro" id="IPR013767">
    <property type="entry name" value="PAS_fold"/>
</dbReference>
<organism evidence="3 4">
    <name type="scientific">Turnera subulata</name>
    <dbReference type="NCBI Taxonomy" id="218843"/>
    <lineage>
        <taxon>Eukaryota</taxon>
        <taxon>Viridiplantae</taxon>
        <taxon>Streptophyta</taxon>
        <taxon>Embryophyta</taxon>
        <taxon>Tracheophyta</taxon>
        <taxon>Spermatophyta</taxon>
        <taxon>Magnoliopsida</taxon>
        <taxon>eudicotyledons</taxon>
        <taxon>Gunneridae</taxon>
        <taxon>Pentapetalae</taxon>
        <taxon>rosids</taxon>
        <taxon>fabids</taxon>
        <taxon>Malpighiales</taxon>
        <taxon>Passifloraceae</taxon>
        <taxon>Turnera</taxon>
    </lineage>
</organism>
<feature type="domain" description="Phytochrome chromophore attachment site" evidence="2">
    <location>
        <begin position="101"/>
        <end position="161"/>
    </location>
</feature>
<sequence length="219" mass="24637">MEGDSTGLSTDRSAASLGDAVANITSHKQQKRDFLFWFRRSNGVVHSIIRRSSCSSCFKSQVMLLLRERNWQLIRDTPEEVKVLAVYGDQARIQQVLSDLLLNMVRYASEVVVNDADEDGDIPDSANPKKRKKLWGLVVCHNTTPRFVPFPLRYACKVEQRNIHFEIKTHASKSEGGPISLVVNACASRDPHENVVGVCFVAQDITGQNTVMDKFTRMN</sequence>
<dbReference type="Proteomes" id="UP001141552">
    <property type="component" value="Unassembled WGS sequence"/>
</dbReference>
<dbReference type="AlphaFoldDB" id="A0A9Q0J2Y4"/>
<comment type="similarity">
    <text evidence="1">Belongs to the phytochrome family.</text>
</comment>
<accession>A0A9Q0J2Y4</accession>
<proteinExistence type="inferred from homology"/>
<dbReference type="InterPro" id="IPR016132">
    <property type="entry name" value="Phyto_chromo_attachment"/>
</dbReference>
<evidence type="ECO:0000313" key="4">
    <source>
        <dbReference type="Proteomes" id="UP001141552"/>
    </source>
</evidence>
<dbReference type="EMBL" id="JAKUCV010006663">
    <property type="protein sequence ID" value="KAJ4826453.1"/>
    <property type="molecule type" value="Genomic_DNA"/>
</dbReference>